<evidence type="ECO:0000313" key="7">
    <source>
        <dbReference type="Proteomes" id="UP000028547"/>
    </source>
</evidence>
<dbReference type="InterPro" id="IPR036271">
    <property type="entry name" value="Tet_transcr_reg_TetR-rel_C_sf"/>
</dbReference>
<feature type="DNA-binding region" description="H-T-H motif" evidence="4">
    <location>
        <begin position="39"/>
        <end position="58"/>
    </location>
</feature>
<organism evidence="6 7">
    <name type="scientific">Archangium violaceum Cb vi76</name>
    <dbReference type="NCBI Taxonomy" id="1406225"/>
    <lineage>
        <taxon>Bacteria</taxon>
        <taxon>Pseudomonadati</taxon>
        <taxon>Myxococcota</taxon>
        <taxon>Myxococcia</taxon>
        <taxon>Myxococcales</taxon>
        <taxon>Cystobacterineae</taxon>
        <taxon>Archangiaceae</taxon>
        <taxon>Archangium</taxon>
    </lineage>
</organism>
<dbReference type="AlphaFoldDB" id="A0A084SMG0"/>
<reference evidence="6 7" key="1">
    <citation type="submission" date="2014-07" db="EMBL/GenBank/DDBJ databases">
        <title>Draft Genome Sequence of Gephyronic Acid Producer, Cystobacter violaceus Strain Cb vi76.</title>
        <authorList>
            <person name="Stevens D.C."/>
            <person name="Young J."/>
            <person name="Carmichael R."/>
            <person name="Tan J."/>
            <person name="Taylor R.E."/>
        </authorList>
    </citation>
    <scope>NUCLEOTIDE SEQUENCE [LARGE SCALE GENOMIC DNA]</scope>
    <source>
        <strain evidence="6 7">Cb vi76</strain>
    </source>
</reference>
<dbReference type="RefSeq" id="WP_043403995.1">
    <property type="nucleotide sequence ID" value="NZ_JPMI01000233.1"/>
</dbReference>
<evidence type="ECO:0000256" key="1">
    <source>
        <dbReference type="ARBA" id="ARBA00023015"/>
    </source>
</evidence>
<dbReference type="Proteomes" id="UP000028547">
    <property type="component" value="Unassembled WGS sequence"/>
</dbReference>
<dbReference type="Gene3D" id="1.10.357.10">
    <property type="entry name" value="Tetracycline Repressor, domain 2"/>
    <property type="match status" value="1"/>
</dbReference>
<dbReference type="PANTHER" id="PTHR47506">
    <property type="entry name" value="TRANSCRIPTIONAL REGULATORY PROTEIN"/>
    <property type="match status" value="1"/>
</dbReference>
<proteinExistence type="predicted"/>
<dbReference type="InterPro" id="IPR001647">
    <property type="entry name" value="HTH_TetR"/>
</dbReference>
<evidence type="ECO:0000313" key="6">
    <source>
        <dbReference type="EMBL" id="KFA89645.1"/>
    </source>
</evidence>
<dbReference type="SUPFAM" id="SSF46689">
    <property type="entry name" value="Homeodomain-like"/>
    <property type="match status" value="1"/>
</dbReference>
<protein>
    <submittedName>
        <fullName evidence="6">TetR family transcriptional regulator</fullName>
    </submittedName>
</protein>
<dbReference type="EMBL" id="JPMI01000233">
    <property type="protein sequence ID" value="KFA89645.1"/>
    <property type="molecule type" value="Genomic_DNA"/>
</dbReference>
<dbReference type="PRINTS" id="PR00455">
    <property type="entry name" value="HTHTETR"/>
</dbReference>
<accession>A0A084SMG0</accession>
<evidence type="ECO:0000256" key="2">
    <source>
        <dbReference type="ARBA" id="ARBA00023125"/>
    </source>
</evidence>
<dbReference type="Pfam" id="PF00440">
    <property type="entry name" value="TetR_N"/>
    <property type="match status" value="1"/>
</dbReference>
<dbReference type="PROSITE" id="PS50977">
    <property type="entry name" value="HTH_TETR_2"/>
    <property type="match status" value="1"/>
</dbReference>
<keyword evidence="2 4" id="KW-0238">DNA-binding</keyword>
<evidence type="ECO:0000259" key="5">
    <source>
        <dbReference type="PROSITE" id="PS50977"/>
    </source>
</evidence>
<name>A0A084SMG0_9BACT</name>
<dbReference type="GO" id="GO:0003677">
    <property type="term" value="F:DNA binding"/>
    <property type="evidence" value="ECO:0007669"/>
    <property type="project" value="UniProtKB-UniRule"/>
</dbReference>
<dbReference type="Pfam" id="PF16925">
    <property type="entry name" value="TetR_C_13"/>
    <property type="match status" value="1"/>
</dbReference>
<dbReference type="InterPro" id="IPR009057">
    <property type="entry name" value="Homeodomain-like_sf"/>
</dbReference>
<keyword evidence="1" id="KW-0805">Transcription regulation</keyword>
<dbReference type="InterPro" id="IPR011075">
    <property type="entry name" value="TetR_C"/>
</dbReference>
<evidence type="ECO:0000256" key="3">
    <source>
        <dbReference type="ARBA" id="ARBA00023163"/>
    </source>
</evidence>
<evidence type="ECO:0000256" key="4">
    <source>
        <dbReference type="PROSITE-ProRule" id="PRU00335"/>
    </source>
</evidence>
<dbReference type="PANTHER" id="PTHR47506:SF6">
    <property type="entry name" value="HTH-TYPE TRANSCRIPTIONAL REPRESSOR NEMR"/>
    <property type="match status" value="1"/>
</dbReference>
<feature type="domain" description="HTH tetR-type" evidence="5">
    <location>
        <begin position="16"/>
        <end position="76"/>
    </location>
</feature>
<keyword evidence="3" id="KW-0804">Transcription</keyword>
<sequence length="211" mass="24107">MRKAAAKREIKQERAARTRVEILEAAITLFARRGILATTMAQLAKAIRMTPGALYWHFPTKEDLLLAAIDELHARYLAEFEVVLDEHRQHSASVQLKTFMERTQQFLRYHREYGIFFGMVSAESAENNDRVADAIREKLGIYVAAVENIIRYGQDKTKEFRLDVDTKQAAHNIIGGYIGAVVHQNLFRESVTYDATLNTLERLLVEGIVAR</sequence>
<gene>
    <name evidence="6" type="ORF">Q664_32615</name>
</gene>
<dbReference type="SUPFAM" id="SSF48498">
    <property type="entry name" value="Tetracyclin repressor-like, C-terminal domain"/>
    <property type="match status" value="1"/>
</dbReference>
<comment type="caution">
    <text evidence="6">The sequence shown here is derived from an EMBL/GenBank/DDBJ whole genome shotgun (WGS) entry which is preliminary data.</text>
</comment>